<keyword evidence="3" id="KW-1185">Reference proteome</keyword>
<comment type="caution">
    <text evidence="2">The sequence shown here is derived from an EMBL/GenBank/DDBJ whole genome shotgun (WGS) entry which is preliminary data.</text>
</comment>
<feature type="transmembrane region" description="Helical" evidence="1">
    <location>
        <begin position="29"/>
        <end position="47"/>
    </location>
</feature>
<keyword evidence="1" id="KW-0812">Transmembrane</keyword>
<protein>
    <submittedName>
        <fullName evidence="2">Uncharacterized protein</fullName>
    </submittedName>
</protein>
<proteinExistence type="predicted"/>
<reference evidence="2 3" key="1">
    <citation type="submission" date="2024-07" db="EMBL/GenBank/DDBJ databases">
        <title>The genome sequence of type strain Sediminicola arcticus GDMCC 1.2805.</title>
        <authorList>
            <person name="Liu Y."/>
        </authorList>
    </citation>
    <scope>NUCLEOTIDE SEQUENCE [LARGE SCALE GENOMIC DNA]</scope>
    <source>
        <strain evidence="2 3">GDMCC 1.2805</strain>
    </source>
</reference>
<name>A0ABV2SSU0_9FLAO</name>
<dbReference type="EMBL" id="JBEXAE010000002">
    <property type="protein sequence ID" value="MET6990206.1"/>
    <property type="molecule type" value="Genomic_DNA"/>
</dbReference>
<dbReference type="RefSeq" id="WP_354614594.1">
    <property type="nucleotide sequence ID" value="NZ_JBEXAE010000002.1"/>
</dbReference>
<evidence type="ECO:0000256" key="1">
    <source>
        <dbReference type="SAM" id="Phobius"/>
    </source>
</evidence>
<accession>A0ABV2SSU0</accession>
<evidence type="ECO:0000313" key="2">
    <source>
        <dbReference type="EMBL" id="MET6990206.1"/>
    </source>
</evidence>
<sequence>MKTKRIIYFLLIILGVLIMGAGENYMEKEYALCIGIVLLMFGIYKSTQVWSDRNDGEATNNKDQS</sequence>
<dbReference type="Proteomes" id="UP001549799">
    <property type="component" value="Unassembled WGS sequence"/>
</dbReference>
<organism evidence="2 3">
    <name type="scientific">Sediminicola arcticus</name>
    <dbReference type="NCBI Taxonomy" id="1574308"/>
    <lineage>
        <taxon>Bacteria</taxon>
        <taxon>Pseudomonadati</taxon>
        <taxon>Bacteroidota</taxon>
        <taxon>Flavobacteriia</taxon>
        <taxon>Flavobacteriales</taxon>
        <taxon>Flavobacteriaceae</taxon>
        <taxon>Sediminicola</taxon>
    </lineage>
</organism>
<feature type="transmembrane region" description="Helical" evidence="1">
    <location>
        <begin position="6"/>
        <end position="22"/>
    </location>
</feature>
<keyword evidence="1" id="KW-1133">Transmembrane helix</keyword>
<evidence type="ECO:0000313" key="3">
    <source>
        <dbReference type="Proteomes" id="UP001549799"/>
    </source>
</evidence>
<keyword evidence="1" id="KW-0472">Membrane</keyword>
<gene>
    <name evidence="2" type="ORF">ABXZ36_06050</name>
</gene>